<sequence length="151" mass="16190">MMMTMTTTTGSFCTLLRLAAASKTPKRLGVDVLRRDASAESPNSSASRIAVCSPVQLKADVDLAWSLIARFGEDPDEEDDPSDATIDLLWRVLMRRATKTDSTANARVDQTTIDVVDIGMGAAEPARAASSPFHVSDTAQAVTFGEAVEER</sequence>
<evidence type="ECO:0000256" key="1">
    <source>
        <dbReference type="SAM" id="SignalP"/>
    </source>
</evidence>
<dbReference type="Proteomes" id="UP001209570">
    <property type="component" value="Unassembled WGS sequence"/>
</dbReference>
<gene>
    <name evidence="2" type="ORF">P43SY_010327</name>
</gene>
<keyword evidence="3" id="KW-1185">Reference proteome</keyword>
<evidence type="ECO:0000313" key="2">
    <source>
        <dbReference type="EMBL" id="KAJ0390123.1"/>
    </source>
</evidence>
<dbReference type="EMBL" id="JAKCXM010002585">
    <property type="protein sequence ID" value="KAJ0390123.1"/>
    <property type="molecule type" value="Genomic_DNA"/>
</dbReference>
<comment type="caution">
    <text evidence="2">The sequence shown here is derived from an EMBL/GenBank/DDBJ whole genome shotgun (WGS) entry which is preliminary data.</text>
</comment>
<name>A0AAD5L5D1_PYTIN</name>
<organism evidence="2 3">
    <name type="scientific">Pythium insidiosum</name>
    <name type="common">Pythiosis disease agent</name>
    <dbReference type="NCBI Taxonomy" id="114742"/>
    <lineage>
        <taxon>Eukaryota</taxon>
        <taxon>Sar</taxon>
        <taxon>Stramenopiles</taxon>
        <taxon>Oomycota</taxon>
        <taxon>Peronosporomycetes</taxon>
        <taxon>Pythiales</taxon>
        <taxon>Pythiaceae</taxon>
        <taxon>Pythium</taxon>
    </lineage>
</organism>
<feature type="signal peptide" evidence="1">
    <location>
        <begin position="1"/>
        <end position="21"/>
    </location>
</feature>
<proteinExistence type="predicted"/>
<protein>
    <submittedName>
        <fullName evidence="2">Uncharacterized protein</fullName>
    </submittedName>
</protein>
<dbReference type="AlphaFoldDB" id="A0AAD5L5D1"/>
<accession>A0AAD5L5D1</accession>
<evidence type="ECO:0000313" key="3">
    <source>
        <dbReference type="Proteomes" id="UP001209570"/>
    </source>
</evidence>
<keyword evidence="1" id="KW-0732">Signal</keyword>
<reference evidence="2" key="1">
    <citation type="submission" date="2021-12" db="EMBL/GenBank/DDBJ databases">
        <title>Prjna785345.</title>
        <authorList>
            <person name="Rujirawat T."/>
            <person name="Krajaejun T."/>
        </authorList>
    </citation>
    <scope>NUCLEOTIDE SEQUENCE</scope>
    <source>
        <strain evidence="2">Pi057C3</strain>
    </source>
</reference>
<feature type="chain" id="PRO_5042286084" evidence="1">
    <location>
        <begin position="22"/>
        <end position="151"/>
    </location>
</feature>